<evidence type="ECO:0000313" key="5">
    <source>
        <dbReference type="Proteomes" id="UP000216312"/>
    </source>
</evidence>
<dbReference type="InterPro" id="IPR004647">
    <property type="entry name" value="Fe-S_hydro-lyase_TtdB-typ_cat"/>
</dbReference>
<dbReference type="EMBL" id="NMUJ01000061">
    <property type="protein sequence ID" value="OYV02689.1"/>
    <property type="molecule type" value="Genomic_DNA"/>
</dbReference>
<feature type="domain" description="Fe-S hydro-lyase tartrate dehydratase beta-type catalytic" evidence="3">
    <location>
        <begin position="1"/>
        <end position="132"/>
    </location>
</feature>
<dbReference type="Gene3D" id="3.20.130.10">
    <property type="entry name" value="Fe-S hydro-lyase, tartrate dehydratase beta-type, catalytic domain"/>
    <property type="match status" value="1"/>
</dbReference>
<dbReference type="InterPro" id="IPR036660">
    <property type="entry name" value="Fe-S_hydroAse_TtdB_cat_sf"/>
</dbReference>
<dbReference type="Pfam" id="PF05683">
    <property type="entry name" value="Fumerase_C"/>
    <property type="match status" value="1"/>
</dbReference>
<comment type="caution">
    <text evidence="4">The sequence shown here is derived from an EMBL/GenBank/DDBJ whole genome shotgun (WGS) entry which is preliminary data.</text>
</comment>
<organism evidence="4 5">
    <name type="scientific">candidate division WOR-3 bacterium 4484_18</name>
    <dbReference type="NCBI Taxonomy" id="2020626"/>
    <lineage>
        <taxon>Bacteria</taxon>
        <taxon>Bacteria division WOR-3</taxon>
    </lineage>
</organism>
<dbReference type="AlphaFoldDB" id="A0A257LT74"/>
<accession>A0A257LT74</accession>
<evidence type="ECO:0000313" key="4">
    <source>
        <dbReference type="EMBL" id="OYV02689.1"/>
    </source>
</evidence>
<reference evidence="5" key="1">
    <citation type="submission" date="2017-07" db="EMBL/GenBank/DDBJ databases">
        <title>Novel pathways for hydrocarbon cycling and metabolic interdependencies in hydrothermal sediment communities.</title>
        <authorList>
            <person name="Dombrowski N."/>
            <person name="Seitz K."/>
            <person name="Teske A."/>
            <person name="Baker B."/>
        </authorList>
    </citation>
    <scope>NUCLEOTIDE SEQUENCE [LARGE SCALE GENOMIC DNA]</scope>
</reference>
<gene>
    <name evidence="4" type="ORF">CGW93_04305</name>
</gene>
<protein>
    <submittedName>
        <fullName evidence="4">Fumarate hydratase</fullName>
    </submittedName>
</protein>
<evidence type="ECO:0000259" key="3">
    <source>
        <dbReference type="Pfam" id="PF05683"/>
    </source>
</evidence>
<name>A0A257LT74_UNCW3</name>
<evidence type="ECO:0000256" key="2">
    <source>
        <dbReference type="ARBA" id="ARBA00023239"/>
    </source>
</evidence>
<keyword evidence="2" id="KW-0456">Lyase</keyword>
<comment type="similarity">
    <text evidence="1">Belongs to the class-I fumarase family.</text>
</comment>
<dbReference type="NCBIfam" id="TIGR00723">
    <property type="entry name" value="ttdB_fumA_fumB"/>
    <property type="match status" value="1"/>
</dbReference>
<dbReference type="PANTHER" id="PTHR43351:SF2">
    <property type="entry name" value="L(+)-TARTRATE DEHYDRATASE SUBUNIT BETA-RELATED"/>
    <property type="match status" value="1"/>
</dbReference>
<evidence type="ECO:0000256" key="1">
    <source>
        <dbReference type="ARBA" id="ARBA00008876"/>
    </source>
</evidence>
<dbReference type="Proteomes" id="UP000216312">
    <property type="component" value="Unassembled WGS sequence"/>
</dbReference>
<proteinExistence type="inferred from homology"/>
<dbReference type="GO" id="GO:0016836">
    <property type="term" value="F:hydro-lyase activity"/>
    <property type="evidence" value="ECO:0007669"/>
    <property type="project" value="InterPro"/>
</dbReference>
<dbReference type="PANTHER" id="PTHR43351">
    <property type="entry name" value="L(+)-TARTRATE DEHYDRATASE SUBUNIT BETA"/>
    <property type="match status" value="1"/>
</dbReference>
<sequence length="140" mass="15020">MEKGNPLPIELNGAVIYYAGPAPAPPGYPIGSIGPTTSYRMDKFTPQLHALGVKATIGKGERSDAVKHALKTYKAVYLVAAGGVAALLAKRVKRAEVIAYEDLGPEAIRLLEVDEFPCFVAYDMHGGDIFVQGVTQYARK</sequence>
<dbReference type="SUPFAM" id="SSF117457">
    <property type="entry name" value="FumA C-terminal domain-like"/>
    <property type="match status" value="1"/>
</dbReference>